<dbReference type="PANTHER" id="PTHR30204">
    <property type="entry name" value="REDOX-CYCLING DRUG-SENSING TRANSCRIPTIONAL ACTIVATOR SOXR"/>
    <property type="match status" value="1"/>
</dbReference>
<dbReference type="SUPFAM" id="SSF46955">
    <property type="entry name" value="Putative DNA-binding domain"/>
    <property type="match status" value="1"/>
</dbReference>
<dbReference type="GO" id="GO:0003700">
    <property type="term" value="F:DNA-binding transcription factor activity"/>
    <property type="evidence" value="ECO:0007669"/>
    <property type="project" value="InterPro"/>
</dbReference>
<evidence type="ECO:0000256" key="1">
    <source>
        <dbReference type="ARBA" id="ARBA00023125"/>
    </source>
</evidence>
<dbReference type="PANTHER" id="PTHR30204:SF90">
    <property type="entry name" value="HTH-TYPE TRANSCRIPTIONAL ACTIVATOR MTA"/>
    <property type="match status" value="1"/>
</dbReference>
<dbReference type="InterPro" id="IPR047057">
    <property type="entry name" value="MerR_fam"/>
</dbReference>
<gene>
    <name evidence="3" type="ORF">DNH61_21400</name>
</gene>
<dbReference type="InterPro" id="IPR000551">
    <property type="entry name" value="MerR-type_HTH_dom"/>
</dbReference>
<organism evidence="3 4">
    <name type="scientific">Paenibacillus sambharensis</name>
    <dbReference type="NCBI Taxonomy" id="1803190"/>
    <lineage>
        <taxon>Bacteria</taxon>
        <taxon>Bacillati</taxon>
        <taxon>Bacillota</taxon>
        <taxon>Bacilli</taxon>
        <taxon>Bacillales</taxon>
        <taxon>Paenibacillaceae</taxon>
        <taxon>Paenibacillus</taxon>
    </lineage>
</organism>
<dbReference type="InterPro" id="IPR009061">
    <property type="entry name" value="DNA-bd_dom_put_sf"/>
</dbReference>
<name>A0A2W1LPK8_9BACL</name>
<evidence type="ECO:0000313" key="4">
    <source>
        <dbReference type="Proteomes" id="UP000249522"/>
    </source>
</evidence>
<dbReference type="OrthoDB" id="1894615at2"/>
<feature type="domain" description="HTH merR-type" evidence="2">
    <location>
        <begin position="25"/>
        <end position="93"/>
    </location>
</feature>
<dbReference type="AlphaFoldDB" id="A0A2W1LPK8"/>
<dbReference type="SMART" id="SM00422">
    <property type="entry name" value="HTH_MERR"/>
    <property type="match status" value="1"/>
</dbReference>
<dbReference type="Pfam" id="PF13411">
    <property type="entry name" value="MerR_1"/>
    <property type="match status" value="1"/>
</dbReference>
<sequence length="276" mass="31393">MLDPTVTGGYTIGAREEELTMDATHYSIGKFAKLSGIPIRTLHYYEEAGLLCPRRQDNGHRIYGSADLVALQKIISLKSLGFSLDRIRQFIHHRELEMNLAETLHIQQQTLQATRAELDRSLEILRRLLTIVQREGELDHNLMFLLIRNMLQEDKQRSWVAKHLSEQTAAVLFDISQDAVADLDREMLAFVEAVKRLAAGKPDALEAEEMLGCYVQRILDFLDDQALANFAHISEDQHDHLNQLVDIPLDEREVTWLNEALAHYASKFGLPGIDGP</sequence>
<dbReference type="PROSITE" id="PS50937">
    <property type="entry name" value="HTH_MERR_2"/>
    <property type="match status" value="1"/>
</dbReference>
<dbReference type="Gene3D" id="1.10.1660.10">
    <property type="match status" value="1"/>
</dbReference>
<keyword evidence="4" id="KW-1185">Reference proteome</keyword>
<protein>
    <recommendedName>
        <fullName evidence="2">HTH merR-type domain-containing protein</fullName>
    </recommendedName>
</protein>
<dbReference type="GO" id="GO:0003677">
    <property type="term" value="F:DNA binding"/>
    <property type="evidence" value="ECO:0007669"/>
    <property type="project" value="UniProtKB-KW"/>
</dbReference>
<evidence type="ECO:0000313" key="3">
    <source>
        <dbReference type="EMBL" id="PZD93761.1"/>
    </source>
</evidence>
<reference evidence="3 4" key="1">
    <citation type="submission" date="2018-06" db="EMBL/GenBank/DDBJ databases">
        <title>Paenibacillus imtechensis sp. nov.</title>
        <authorList>
            <person name="Pinnaka A.K."/>
            <person name="Singh H."/>
            <person name="Kaur M."/>
        </authorList>
    </citation>
    <scope>NUCLEOTIDE SEQUENCE [LARGE SCALE GENOMIC DNA]</scope>
    <source>
        <strain evidence="3 4">SMB1</strain>
    </source>
</reference>
<dbReference type="Proteomes" id="UP000249522">
    <property type="component" value="Unassembled WGS sequence"/>
</dbReference>
<keyword evidence="1" id="KW-0238">DNA-binding</keyword>
<comment type="caution">
    <text evidence="3">The sequence shown here is derived from an EMBL/GenBank/DDBJ whole genome shotgun (WGS) entry which is preliminary data.</text>
</comment>
<evidence type="ECO:0000259" key="2">
    <source>
        <dbReference type="PROSITE" id="PS50937"/>
    </source>
</evidence>
<dbReference type="EMBL" id="QKRB01000056">
    <property type="protein sequence ID" value="PZD93761.1"/>
    <property type="molecule type" value="Genomic_DNA"/>
</dbReference>
<accession>A0A2W1LPK8</accession>
<dbReference type="PRINTS" id="PR00040">
    <property type="entry name" value="HTHMERR"/>
</dbReference>
<proteinExistence type="predicted"/>
<dbReference type="CDD" id="cd01106">
    <property type="entry name" value="HTH_TipAL-Mta"/>
    <property type="match status" value="1"/>
</dbReference>